<dbReference type="CDD" id="cd02511">
    <property type="entry name" value="Beta4Glucosyltransferase"/>
    <property type="match status" value="1"/>
</dbReference>
<dbReference type="PANTHER" id="PTHR43630:SF2">
    <property type="entry name" value="GLYCOSYLTRANSFERASE"/>
    <property type="match status" value="1"/>
</dbReference>
<dbReference type="SUPFAM" id="SSF53448">
    <property type="entry name" value="Nucleotide-diphospho-sugar transferases"/>
    <property type="match status" value="1"/>
</dbReference>
<gene>
    <name evidence="2" type="ORF">MNBD_NITROSPINAE04-1388</name>
</gene>
<proteinExistence type="predicted"/>
<dbReference type="InterPro" id="IPR029044">
    <property type="entry name" value="Nucleotide-diphossugar_trans"/>
</dbReference>
<evidence type="ECO:0000313" key="2">
    <source>
        <dbReference type="EMBL" id="VAX18016.1"/>
    </source>
</evidence>
<dbReference type="InterPro" id="IPR001173">
    <property type="entry name" value="Glyco_trans_2-like"/>
</dbReference>
<dbReference type="AlphaFoldDB" id="A0A3B1BI38"/>
<organism evidence="2">
    <name type="scientific">hydrothermal vent metagenome</name>
    <dbReference type="NCBI Taxonomy" id="652676"/>
    <lineage>
        <taxon>unclassified sequences</taxon>
        <taxon>metagenomes</taxon>
        <taxon>ecological metagenomes</taxon>
    </lineage>
</organism>
<feature type="domain" description="Glycosyltransferase 2-like" evidence="1">
    <location>
        <begin position="8"/>
        <end position="129"/>
    </location>
</feature>
<name>A0A3B1BI38_9ZZZZ</name>
<sequence length="252" mass="28897">MSRIKLSATVVTKNEEDKIADCLDSLSFVDEIVVVDSGSDDQTVEIAKAKGGKVIYHKWDGYIEQKNFALQNVTGDWVLNLDADERVSAQLRDEILKALQNPKADGYDIPRRAYYINRWIRHCGWYPARKMRLFKRGKGRWGGENPHDKVFIKGKCENLKGDIYHLSFDDISDHINTIQNFTEIGADEKLAKGKKGVWFSIALRPPATFIKMYFLNLGFLDGAPGFIVSALSSYHVFCKYIKMWEKIRPGYY</sequence>
<dbReference type="PANTHER" id="PTHR43630">
    <property type="entry name" value="POLY-BETA-1,6-N-ACETYL-D-GLUCOSAMINE SYNTHASE"/>
    <property type="match status" value="1"/>
</dbReference>
<reference evidence="2" key="1">
    <citation type="submission" date="2018-06" db="EMBL/GenBank/DDBJ databases">
        <authorList>
            <person name="Zhirakovskaya E."/>
        </authorList>
    </citation>
    <scope>NUCLEOTIDE SEQUENCE</scope>
</reference>
<accession>A0A3B1BI38</accession>
<protein>
    <recommendedName>
        <fullName evidence="1">Glycosyltransferase 2-like domain-containing protein</fullName>
    </recommendedName>
</protein>
<evidence type="ECO:0000259" key="1">
    <source>
        <dbReference type="Pfam" id="PF00535"/>
    </source>
</evidence>
<dbReference type="Gene3D" id="3.90.550.10">
    <property type="entry name" value="Spore Coat Polysaccharide Biosynthesis Protein SpsA, Chain A"/>
    <property type="match status" value="1"/>
</dbReference>
<dbReference type="Pfam" id="PF00535">
    <property type="entry name" value="Glycos_transf_2"/>
    <property type="match status" value="1"/>
</dbReference>
<dbReference type="EMBL" id="UOGA01000111">
    <property type="protein sequence ID" value="VAX18016.1"/>
    <property type="molecule type" value="Genomic_DNA"/>
</dbReference>